<comment type="caution">
    <text evidence="1">The sequence shown here is derived from an EMBL/GenBank/DDBJ whole genome shotgun (WGS) entry which is preliminary data.</text>
</comment>
<gene>
    <name evidence="1" type="ORF">PAMC26577_08560</name>
</gene>
<evidence type="ECO:0000313" key="2">
    <source>
        <dbReference type="Proteomes" id="UP000195221"/>
    </source>
</evidence>
<proteinExistence type="predicted"/>
<sequence>MRSMLRPGITPVSDLKQFKDAPHADAPRVSPAARSMRQAAILFQSACGKTSIKAKTIMPSRSSR</sequence>
<dbReference type="AlphaFoldDB" id="A0A242N0U4"/>
<accession>A0A242N0U4</accession>
<dbReference type="EMBL" id="NBTZ01000033">
    <property type="protein sequence ID" value="OTP77004.1"/>
    <property type="molecule type" value="Genomic_DNA"/>
</dbReference>
<name>A0A242N0U4_CABSO</name>
<protein>
    <submittedName>
        <fullName evidence="1">Uncharacterized protein</fullName>
    </submittedName>
</protein>
<evidence type="ECO:0000313" key="1">
    <source>
        <dbReference type="EMBL" id="OTP77004.1"/>
    </source>
</evidence>
<reference evidence="1 2" key="1">
    <citation type="submission" date="2017-03" db="EMBL/GenBank/DDBJ databases">
        <title>Genome analysis of strain PAMC 26577.</title>
        <authorList>
            <person name="Oh H.-M."/>
            <person name="Yang J.-A."/>
        </authorList>
    </citation>
    <scope>NUCLEOTIDE SEQUENCE [LARGE SCALE GENOMIC DNA]</scope>
    <source>
        <strain evidence="1 2">PAMC 26577</strain>
    </source>
</reference>
<organism evidence="1 2">
    <name type="scientific">Caballeronia sordidicola</name>
    <name type="common">Burkholderia sordidicola</name>
    <dbReference type="NCBI Taxonomy" id="196367"/>
    <lineage>
        <taxon>Bacteria</taxon>
        <taxon>Pseudomonadati</taxon>
        <taxon>Pseudomonadota</taxon>
        <taxon>Betaproteobacteria</taxon>
        <taxon>Burkholderiales</taxon>
        <taxon>Burkholderiaceae</taxon>
        <taxon>Caballeronia</taxon>
    </lineage>
</organism>
<dbReference type="Proteomes" id="UP000195221">
    <property type="component" value="Unassembled WGS sequence"/>
</dbReference>